<accession>A0A392NY83</accession>
<dbReference type="EMBL" id="LXQA010056394">
    <property type="protein sequence ID" value="MCI04753.1"/>
    <property type="molecule type" value="Genomic_DNA"/>
</dbReference>
<protein>
    <submittedName>
        <fullName evidence="1">Uncharacterized protein</fullName>
    </submittedName>
</protein>
<sequence>KAWSPLCYADRRDTWVKVYGIPLHVWGEKLFKVIGGKYGDFLDFDEATASRARLDVARIKIATTFRGCIDESLKIIALGVGYTLWVVEEKGNDKLFQQRLISEDHEQSWVDSFCGPCEALEEDGGVNGGSVEEGEEEEIVDLPLGQHQLHEGVEKGDGQVTHDDEGMRHISLCVSGGNQEVEKGKLSQEVGDLVVVDGAQDLDLEEGVTVTRGVGGEILRRGGPQEKDTTFNAGIRSNFQKNRSLSTSLLG</sequence>
<name>A0A392NY83_9FABA</name>
<dbReference type="PANTHER" id="PTHR34427">
    <property type="entry name" value="DUF4283 DOMAIN PROTEIN"/>
    <property type="match status" value="1"/>
</dbReference>
<dbReference type="Proteomes" id="UP000265520">
    <property type="component" value="Unassembled WGS sequence"/>
</dbReference>
<comment type="caution">
    <text evidence="1">The sequence shown here is derived from an EMBL/GenBank/DDBJ whole genome shotgun (WGS) entry which is preliminary data.</text>
</comment>
<dbReference type="AlphaFoldDB" id="A0A392NY83"/>
<evidence type="ECO:0000313" key="2">
    <source>
        <dbReference type="Proteomes" id="UP000265520"/>
    </source>
</evidence>
<dbReference type="PANTHER" id="PTHR34427:SF5">
    <property type="entry name" value="DUF4283 DOMAIN-CONTAINING PROTEIN"/>
    <property type="match status" value="1"/>
</dbReference>
<reference evidence="1 2" key="1">
    <citation type="journal article" date="2018" name="Front. Plant Sci.">
        <title>Red Clover (Trifolium pratense) and Zigzag Clover (T. medium) - A Picture of Genomic Similarities and Differences.</title>
        <authorList>
            <person name="Dluhosova J."/>
            <person name="Istvanek J."/>
            <person name="Nedelnik J."/>
            <person name="Repkova J."/>
        </authorList>
    </citation>
    <scope>NUCLEOTIDE SEQUENCE [LARGE SCALE GENOMIC DNA]</scope>
    <source>
        <strain evidence="2">cv. 10/8</strain>
        <tissue evidence="1">Leaf</tissue>
    </source>
</reference>
<organism evidence="1 2">
    <name type="scientific">Trifolium medium</name>
    <dbReference type="NCBI Taxonomy" id="97028"/>
    <lineage>
        <taxon>Eukaryota</taxon>
        <taxon>Viridiplantae</taxon>
        <taxon>Streptophyta</taxon>
        <taxon>Embryophyta</taxon>
        <taxon>Tracheophyta</taxon>
        <taxon>Spermatophyta</taxon>
        <taxon>Magnoliopsida</taxon>
        <taxon>eudicotyledons</taxon>
        <taxon>Gunneridae</taxon>
        <taxon>Pentapetalae</taxon>
        <taxon>rosids</taxon>
        <taxon>fabids</taxon>
        <taxon>Fabales</taxon>
        <taxon>Fabaceae</taxon>
        <taxon>Papilionoideae</taxon>
        <taxon>50 kb inversion clade</taxon>
        <taxon>NPAAA clade</taxon>
        <taxon>Hologalegina</taxon>
        <taxon>IRL clade</taxon>
        <taxon>Trifolieae</taxon>
        <taxon>Trifolium</taxon>
    </lineage>
</organism>
<keyword evidence="2" id="KW-1185">Reference proteome</keyword>
<evidence type="ECO:0000313" key="1">
    <source>
        <dbReference type="EMBL" id="MCI04753.1"/>
    </source>
</evidence>
<proteinExistence type="predicted"/>
<feature type="non-terminal residue" evidence="1">
    <location>
        <position position="1"/>
    </location>
</feature>